<evidence type="ECO:0000256" key="5">
    <source>
        <dbReference type="ARBA" id="ARBA00023136"/>
    </source>
</evidence>
<dbReference type="AlphaFoldDB" id="C8WY97"/>
<evidence type="ECO:0000256" key="1">
    <source>
        <dbReference type="ARBA" id="ARBA00004651"/>
    </source>
</evidence>
<evidence type="ECO:0000256" key="2">
    <source>
        <dbReference type="ARBA" id="ARBA00022448"/>
    </source>
</evidence>
<dbReference type="PANTHER" id="PTHR23506">
    <property type="entry name" value="GH10249P"/>
    <property type="match status" value="1"/>
</dbReference>
<keyword evidence="3 6" id="KW-0812">Transmembrane</keyword>
<evidence type="ECO:0000313" key="8">
    <source>
        <dbReference type="EMBL" id="ACV59991.1"/>
    </source>
</evidence>
<feature type="transmembrane region" description="Helical" evidence="6">
    <location>
        <begin position="289"/>
        <end position="317"/>
    </location>
</feature>
<dbReference type="GO" id="GO:0005886">
    <property type="term" value="C:plasma membrane"/>
    <property type="evidence" value="ECO:0007669"/>
    <property type="project" value="UniProtKB-SubCell"/>
</dbReference>
<dbReference type="PANTHER" id="PTHR23506:SF23">
    <property type="entry name" value="GH10249P"/>
    <property type="match status" value="1"/>
</dbReference>
<dbReference type="SUPFAM" id="SSF103473">
    <property type="entry name" value="MFS general substrate transporter"/>
    <property type="match status" value="1"/>
</dbReference>
<proteinExistence type="predicted"/>
<dbReference type="PROSITE" id="PS50850">
    <property type="entry name" value="MFS"/>
    <property type="match status" value="1"/>
</dbReference>
<dbReference type="KEGG" id="aac:Aaci_2988"/>
<dbReference type="GO" id="GO:0022857">
    <property type="term" value="F:transmembrane transporter activity"/>
    <property type="evidence" value="ECO:0007669"/>
    <property type="project" value="InterPro"/>
</dbReference>
<feature type="transmembrane region" description="Helical" evidence="6">
    <location>
        <begin position="7"/>
        <end position="25"/>
    </location>
</feature>
<dbReference type="RefSeq" id="WP_015759719.1">
    <property type="nucleotide sequence ID" value="NC_013206.1"/>
</dbReference>
<keyword evidence="8" id="KW-0614">Plasmid</keyword>
<name>C8WY97_ALIAD</name>
<geneLocation type="plasmid" evidence="8 9">
    <name>pAACI01</name>
</geneLocation>
<comment type="subcellular location">
    <subcellularLocation>
        <location evidence="1">Cell membrane</location>
        <topology evidence="1">Multi-pass membrane protein</topology>
    </subcellularLocation>
</comment>
<dbReference type="HOGENOM" id="CLU_001265_10_14_9"/>
<evidence type="ECO:0000259" key="7">
    <source>
        <dbReference type="PROSITE" id="PS50850"/>
    </source>
</evidence>
<feature type="domain" description="Major facilitator superfamily (MFS) profile" evidence="7">
    <location>
        <begin position="3"/>
        <end position="380"/>
    </location>
</feature>
<evidence type="ECO:0000256" key="3">
    <source>
        <dbReference type="ARBA" id="ARBA00022692"/>
    </source>
</evidence>
<dbReference type="EMBL" id="CP001728">
    <property type="protein sequence ID" value="ACV59991.1"/>
    <property type="molecule type" value="Genomic_DNA"/>
</dbReference>
<dbReference type="Pfam" id="PF07690">
    <property type="entry name" value="MFS_1"/>
    <property type="match status" value="1"/>
</dbReference>
<keyword evidence="9" id="KW-1185">Reference proteome</keyword>
<feature type="transmembrane region" description="Helical" evidence="6">
    <location>
        <begin position="197"/>
        <end position="215"/>
    </location>
</feature>
<evidence type="ECO:0000256" key="4">
    <source>
        <dbReference type="ARBA" id="ARBA00022989"/>
    </source>
</evidence>
<evidence type="ECO:0000313" key="9">
    <source>
        <dbReference type="Proteomes" id="UP000001917"/>
    </source>
</evidence>
<feature type="transmembrane region" description="Helical" evidence="6">
    <location>
        <begin position="130"/>
        <end position="151"/>
    </location>
</feature>
<dbReference type="InterPro" id="IPR036259">
    <property type="entry name" value="MFS_trans_sf"/>
</dbReference>
<feature type="transmembrane region" description="Helical" evidence="6">
    <location>
        <begin position="329"/>
        <end position="349"/>
    </location>
</feature>
<protein>
    <submittedName>
        <fullName evidence="8">Major facilitator superfamily MFS_1</fullName>
    </submittedName>
</protein>
<accession>C8WY97</accession>
<dbReference type="InterPro" id="IPR011701">
    <property type="entry name" value="MFS"/>
</dbReference>
<feature type="transmembrane region" description="Helical" evidence="6">
    <location>
        <begin position="37"/>
        <end position="57"/>
    </location>
</feature>
<feature type="transmembrane region" description="Helical" evidence="6">
    <location>
        <begin position="235"/>
        <end position="254"/>
    </location>
</feature>
<dbReference type="InterPro" id="IPR020846">
    <property type="entry name" value="MFS_dom"/>
</dbReference>
<gene>
    <name evidence="8" type="ordered locus">Aaci_2988</name>
</gene>
<reference evidence="8 9" key="2">
    <citation type="journal article" date="2010" name="Stand. Genomic Sci.">
        <title>Complete genome sequence of Alicyclobacillus acidocaldarius type strain (104-IA).</title>
        <authorList>
            <person name="Mavromatis K."/>
            <person name="Sikorski J."/>
            <person name="Lapidus A."/>
            <person name="Glavina Del Rio T."/>
            <person name="Copeland A."/>
            <person name="Tice H."/>
            <person name="Cheng J.F."/>
            <person name="Lucas S."/>
            <person name="Chen F."/>
            <person name="Nolan M."/>
            <person name="Bruce D."/>
            <person name="Goodwin L."/>
            <person name="Pitluck S."/>
            <person name="Ivanova N."/>
            <person name="Ovchinnikova G."/>
            <person name="Pati A."/>
            <person name="Chen A."/>
            <person name="Palaniappan K."/>
            <person name="Land M."/>
            <person name="Hauser L."/>
            <person name="Chang Y.J."/>
            <person name="Jeffries C.D."/>
            <person name="Chain P."/>
            <person name="Meincke L."/>
            <person name="Sims D."/>
            <person name="Chertkov O."/>
            <person name="Han C."/>
            <person name="Brettin T."/>
            <person name="Detter J.C."/>
            <person name="Wahrenburg C."/>
            <person name="Rohde M."/>
            <person name="Pukall R."/>
            <person name="Goker M."/>
            <person name="Bristow J."/>
            <person name="Eisen J.A."/>
            <person name="Markowitz V."/>
            <person name="Hugenholtz P."/>
            <person name="Klenk H.P."/>
            <person name="Kyrpides N.C."/>
        </authorList>
    </citation>
    <scope>NUCLEOTIDE SEQUENCE [LARGE SCALE GENOMIC DNA]</scope>
    <source>
        <strain evidence="9">ATCC 27009 / DSM 446 / BCRC 14685 / JCM 5260 / KCTC 1825 / NBRC 15652 / NCIMB 11725 / NRRL B-14509 / 104-IA</strain>
        <plasmid evidence="8 9">pAACI01</plasmid>
    </source>
</reference>
<feature type="transmembrane region" description="Helical" evidence="6">
    <location>
        <begin position="157"/>
        <end position="176"/>
    </location>
</feature>
<dbReference type="Proteomes" id="UP000001917">
    <property type="component" value="Plasmid pAACI01"/>
</dbReference>
<feature type="transmembrane region" description="Helical" evidence="6">
    <location>
        <begin position="69"/>
        <end position="87"/>
    </location>
</feature>
<sequence>MKIVYTLSFAVFLLVTGTGIVAPLIGPYAHSLGAGGFWIGLLFSGFYIVRLLVGTPVGRLADHQGPKRVLIYSLILYPLISIAYWSAHSVGVLFAARLLHGLASAMMLPMAMTYVGAITPPGQEGRYMGIYNTFLFIAGGIGPLLGGLLASELSPNAAFLSLSLLAIGSLLLVIPLPRVSSASKEKNGMNHWGMGDLIISPGILALAVLNVENAVLDVFQVSFFPVFAQNRGLSLLAIGFLIAINSIVIGASQVPCGWLVDRTNKYYLVLVSGIVTSVLLTMFPLCRKLWVITMLMILIGFSSAITIAASSALSTMLGRTGGMGHVMGFLNSATSFGMIVGPIVSGIILDKLNVYFTFYFNSIVWLVSTMLFAMLWMVHNRRISKKQDVPISY</sequence>
<keyword evidence="5 6" id="KW-0472">Membrane</keyword>
<evidence type="ECO:0000256" key="6">
    <source>
        <dbReference type="SAM" id="Phobius"/>
    </source>
</evidence>
<reference evidence="9" key="1">
    <citation type="submission" date="2009-09" db="EMBL/GenBank/DDBJ databases">
        <title>The complete plasmid1 of Alicyclobacillus acidocaldarius subsp. acidocaldarius DSM 446.</title>
        <authorList>
            <consortium name="US DOE Joint Genome Institute (JGI-PGF)"/>
            <person name="Lucas S."/>
            <person name="Copeland A."/>
            <person name="Lapidus A."/>
            <person name="Glavina del Rio T."/>
            <person name="Dalin E."/>
            <person name="Tice H."/>
            <person name="Bruce D."/>
            <person name="Goodwin L."/>
            <person name="Pitluck S."/>
            <person name="Kyrpides N."/>
            <person name="Mavromatis K."/>
            <person name="Ivanova N."/>
            <person name="Ovchinnikova G."/>
            <person name="Chertkov O."/>
            <person name="Sims D."/>
            <person name="Brettin T."/>
            <person name="Detter J.C."/>
            <person name="Han C."/>
            <person name="Larimer F."/>
            <person name="Land M."/>
            <person name="Hauser L."/>
            <person name="Markowitz V."/>
            <person name="Cheng J.-F."/>
            <person name="Hugenholtz P."/>
            <person name="Woyke T."/>
            <person name="Wu D."/>
            <person name="Pukall R."/>
            <person name="Klenk H.-P."/>
            <person name="Eisen J.A."/>
        </authorList>
    </citation>
    <scope>NUCLEOTIDE SEQUENCE [LARGE SCALE GENOMIC DNA]</scope>
    <source>
        <strain evidence="9">ATCC 27009 / DSM 446 / BCRC 14685 / JCM 5260 / KCTC 1825 / NBRC 15652 / NCIMB 11725 / NRRL B-14509 / 104-IA</strain>
        <plasmid evidence="9">pAACI01</plasmid>
    </source>
</reference>
<dbReference type="InterPro" id="IPR050930">
    <property type="entry name" value="MFS_Vesicular_Transporter"/>
</dbReference>
<feature type="transmembrane region" description="Helical" evidence="6">
    <location>
        <begin position="355"/>
        <end position="378"/>
    </location>
</feature>
<feature type="transmembrane region" description="Helical" evidence="6">
    <location>
        <begin position="266"/>
        <end position="283"/>
    </location>
</feature>
<dbReference type="Gene3D" id="1.20.1250.20">
    <property type="entry name" value="MFS general substrate transporter like domains"/>
    <property type="match status" value="2"/>
</dbReference>
<keyword evidence="4 6" id="KW-1133">Transmembrane helix</keyword>
<organism evidence="8 9">
    <name type="scientific">Alicyclobacillus acidocaldarius subsp. acidocaldarius (strain ATCC 27009 / DSM 446 / BCRC 14685 / JCM 5260 / KCTC 1825 / NBRC 15652 / NCIMB 11725 / NRRL B-14509 / 104-IA)</name>
    <name type="common">Bacillus acidocaldarius</name>
    <dbReference type="NCBI Taxonomy" id="521098"/>
    <lineage>
        <taxon>Bacteria</taxon>
        <taxon>Bacillati</taxon>
        <taxon>Bacillota</taxon>
        <taxon>Bacilli</taxon>
        <taxon>Bacillales</taxon>
        <taxon>Alicyclobacillaceae</taxon>
        <taxon>Alicyclobacillus</taxon>
    </lineage>
</organism>
<dbReference type="CDD" id="cd17325">
    <property type="entry name" value="MFS_MdtG_SLC18_like"/>
    <property type="match status" value="1"/>
</dbReference>
<keyword evidence="2" id="KW-0813">Transport</keyword>